<gene>
    <name evidence="6" type="ORF">SAMN05428971_0563</name>
</gene>
<dbReference type="SUPFAM" id="SSF53822">
    <property type="entry name" value="Periplasmic binding protein-like I"/>
    <property type="match status" value="1"/>
</dbReference>
<dbReference type="Proteomes" id="UP000198968">
    <property type="component" value="Unassembled WGS sequence"/>
</dbReference>
<evidence type="ECO:0000256" key="2">
    <source>
        <dbReference type="ARBA" id="ARBA00007639"/>
    </source>
</evidence>
<comment type="subcellular location">
    <subcellularLocation>
        <location evidence="1">Cell envelope</location>
    </subcellularLocation>
</comment>
<comment type="similarity">
    <text evidence="2">Belongs to the bacterial solute-binding protein 2 family.</text>
</comment>
<keyword evidence="7" id="KW-1185">Reference proteome</keyword>
<dbReference type="Pfam" id="PF13407">
    <property type="entry name" value="Peripla_BP_4"/>
    <property type="match status" value="1"/>
</dbReference>
<organism evidence="6 7">
    <name type="scientific">Candidatus Pantoea varia</name>
    <dbReference type="NCBI Taxonomy" id="1881036"/>
    <lineage>
        <taxon>Bacteria</taxon>
        <taxon>Pseudomonadati</taxon>
        <taxon>Pseudomonadota</taxon>
        <taxon>Gammaproteobacteria</taxon>
        <taxon>Enterobacterales</taxon>
        <taxon>Erwiniaceae</taxon>
        <taxon>Pantoea</taxon>
    </lineage>
</organism>
<feature type="domain" description="Periplasmic binding protein" evidence="5">
    <location>
        <begin position="27"/>
        <end position="281"/>
    </location>
</feature>
<evidence type="ECO:0000256" key="4">
    <source>
        <dbReference type="SAM" id="SignalP"/>
    </source>
</evidence>
<dbReference type="GO" id="GO:0055085">
    <property type="term" value="P:transmembrane transport"/>
    <property type="evidence" value="ECO:0007669"/>
    <property type="project" value="UniProtKB-ARBA"/>
</dbReference>
<feature type="chain" id="PRO_5011607207" evidence="4">
    <location>
        <begin position="23"/>
        <end position="307"/>
    </location>
</feature>
<dbReference type="OrthoDB" id="250606at2"/>
<dbReference type="InterPro" id="IPR028082">
    <property type="entry name" value="Peripla_BP_I"/>
</dbReference>
<dbReference type="AlphaFoldDB" id="A0A1I4X8Y6"/>
<evidence type="ECO:0000313" key="7">
    <source>
        <dbReference type="Proteomes" id="UP000198968"/>
    </source>
</evidence>
<proteinExistence type="inferred from homology"/>
<keyword evidence="3 4" id="KW-0732">Signal</keyword>
<evidence type="ECO:0000256" key="1">
    <source>
        <dbReference type="ARBA" id="ARBA00004196"/>
    </source>
</evidence>
<protein>
    <submittedName>
        <fullName evidence="6">Monosaccharide ABC transporter substrate-binding protein, CUT2 family</fullName>
    </submittedName>
</protein>
<sequence>MNIKKTIVASLLACMLPAAVMAKDISVGVSMALFDDNFLTILRTSMQKEMQKDGVKGQVEDAKGDVSQQLQQVQNFIGQGVDALIVNPVDTNAVKPIMDQASKAGIPLIFVNRRPGAELTGKMAYVGSDSELAGRLQMEALAKAMNGKGNVAILMGDLANEATRDRTKGVEEVAAKFPGIKIVQKQTAKFTRNDAVDVVSNWMTAGDQINAIASNNDEMAIGALQALGKNPDKILIAGVDGTPDALQMLKQGKMVATVFQDAQGQGEGAVQTAIKLVKGEKVQKIINIPYQLITKDNMEQFANRNLK</sequence>
<evidence type="ECO:0000256" key="3">
    <source>
        <dbReference type="ARBA" id="ARBA00022729"/>
    </source>
</evidence>
<dbReference type="Gene3D" id="3.40.50.2300">
    <property type="match status" value="2"/>
</dbReference>
<feature type="signal peptide" evidence="4">
    <location>
        <begin position="1"/>
        <end position="22"/>
    </location>
</feature>
<dbReference type="GO" id="GO:0030246">
    <property type="term" value="F:carbohydrate binding"/>
    <property type="evidence" value="ECO:0007669"/>
    <property type="project" value="UniProtKB-ARBA"/>
</dbReference>
<dbReference type="CDD" id="cd06301">
    <property type="entry name" value="PBP1_rhizopine_binding-like"/>
    <property type="match status" value="1"/>
</dbReference>
<name>A0A1I4X8Y6_9GAMM</name>
<evidence type="ECO:0000313" key="6">
    <source>
        <dbReference type="EMBL" id="SFN21709.1"/>
    </source>
</evidence>
<dbReference type="InterPro" id="IPR025997">
    <property type="entry name" value="SBP_2_dom"/>
</dbReference>
<reference evidence="7" key="1">
    <citation type="submission" date="2016-10" db="EMBL/GenBank/DDBJ databases">
        <authorList>
            <person name="Varghese N."/>
            <person name="Submissions S."/>
        </authorList>
    </citation>
    <scope>NUCLEOTIDE SEQUENCE [LARGE SCALE GENOMIC DNA]</scope>
    <source>
        <strain evidence="7">OV426</strain>
    </source>
</reference>
<dbReference type="GO" id="GO:0030313">
    <property type="term" value="C:cell envelope"/>
    <property type="evidence" value="ECO:0007669"/>
    <property type="project" value="UniProtKB-SubCell"/>
</dbReference>
<dbReference type="RefSeq" id="WP_090959767.1">
    <property type="nucleotide sequence ID" value="NZ_FOVG01000001.1"/>
</dbReference>
<accession>A0A1I4X8Y6</accession>
<dbReference type="PANTHER" id="PTHR46847">
    <property type="entry name" value="D-ALLOSE-BINDING PERIPLASMIC PROTEIN-RELATED"/>
    <property type="match status" value="1"/>
</dbReference>
<dbReference type="EMBL" id="FOVG01000001">
    <property type="protein sequence ID" value="SFN21709.1"/>
    <property type="molecule type" value="Genomic_DNA"/>
</dbReference>
<evidence type="ECO:0000259" key="5">
    <source>
        <dbReference type="Pfam" id="PF13407"/>
    </source>
</evidence>
<dbReference type="PANTHER" id="PTHR46847:SF1">
    <property type="entry name" value="D-ALLOSE-BINDING PERIPLASMIC PROTEIN-RELATED"/>
    <property type="match status" value="1"/>
</dbReference>